<comment type="caution">
    <text evidence="1">The sequence shown here is derived from an EMBL/GenBank/DDBJ whole genome shotgun (WGS) entry which is preliminary data.</text>
</comment>
<dbReference type="Proteomes" id="UP001163046">
    <property type="component" value="Unassembled WGS sequence"/>
</dbReference>
<name>A0A9X0D5R7_9CNID</name>
<sequence>MNHLTLNLDVNYLVENDNILSGVDLMRFFTDMYEKALNDVVTVGQTMMKDEEMFFFVELRWVENDEVSIDNMRTYREHQRGRPRIQFGERLAMAMAIPISESFQSANHFKIRLAHPLHLPGSGWKVGLSSNFLITRFQSEHLAENGKYVFSAVWNKRADGSDYQGGRACLVNDLQKLDSIVDGFSFMKAVINSLEQQRAFYKEEGPIFGSKFVTDDGKHLCLKFRWQDEDLLIDNTNVHHGGPYKTPAISIYKGLALKMGWLKQDVGNAFSLGSNMRQEFMNDTVPDLKNLSGWFDLRDEQSEPAFWVVASNYLFLSASCNWSFVNLNNAFRKVVGNPTRTLHIYSDVGGSNLVGNQVTVLLREVKYERKGQGSIYFEPCMYSTIPCATSSSKSLRHK</sequence>
<dbReference type="OrthoDB" id="5977683at2759"/>
<evidence type="ECO:0000313" key="1">
    <source>
        <dbReference type="EMBL" id="KAJ7387885.1"/>
    </source>
</evidence>
<dbReference type="AlphaFoldDB" id="A0A9X0D5R7"/>
<gene>
    <name evidence="1" type="ORF">OS493_001235</name>
</gene>
<evidence type="ECO:0000313" key="2">
    <source>
        <dbReference type="Proteomes" id="UP001163046"/>
    </source>
</evidence>
<proteinExistence type="predicted"/>
<accession>A0A9X0D5R7</accession>
<keyword evidence="2" id="KW-1185">Reference proteome</keyword>
<organism evidence="1 2">
    <name type="scientific">Desmophyllum pertusum</name>
    <dbReference type="NCBI Taxonomy" id="174260"/>
    <lineage>
        <taxon>Eukaryota</taxon>
        <taxon>Metazoa</taxon>
        <taxon>Cnidaria</taxon>
        <taxon>Anthozoa</taxon>
        <taxon>Hexacorallia</taxon>
        <taxon>Scleractinia</taxon>
        <taxon>Caryophylliina</taxon>
        <taxon>Caryophylliidae</taxon>
        <taxon>Desmophyllum</taxon>
    </lineage>
</organism>
<reference evidence="1" key="1">
    <citation type="submission" date="2023-01" db="EMBL/GenBank/DDBJ databases">
        <title>Genome assembly of the deep-sea coral Lophelia pertusa.</title>
        <authorList>
            <person name="Herrera S."/>
            <person name="Cordes E."/>
        </authorList>
    </citation>
    <scope>NUCLEOTIDE SEQUENCE</scope>
    <source>
        <strain evidence="1">USNM1676648</strain>
        <tissue evidence="1">Polyp</tissue>
    </source>
</reference>
<protein>
    <submittedName>
        <fullName evidence="1">Uncharacterized protein</fullName>
    </submittedName>
</protein>
<dbReference type="EMBL" id="MU825873">
    <property type="protein sequence ID" value="KAJ7387885.1"/>
    <property type="molecule type" value="Genomic_DNA"/>
</dbReference>